<protein>
    <recommendedName>
        <fullName evidence="11">PKD domain-containing protein</fullName>
    </recommendedName>
</protein>
<dbReference type="CDD" id="cd00041">
    <property type="entry name" value="CUB"/>
    <property type="match status" value="1"/>
</dbReference>
<dbReference type="InterPro" id="IPR026444">
    <property type="entry name" value="Secre_tail"/>
</dbReference>
<dbReference type="SUPFAM" id="SSF49854">
    <property type="entry name" value="Spermadhesin, CUB domain"/>
    <property type="match status" value="1"/>
</dbReference>
<keyword evidence="4" id="KW-0119">Carbohydrate metabolism</keyword>
<dbReference type="SMART" id="SM00089">
    <property type="entry name" value="PKD"/>
    <property type="match status" value="2"/>
</dbReference>
<dbReference type="Gene3D" id="2.60.120.290">
    <property type="entry name" value="Spermadhesin, CUB domain"/>
    <property type="match status" value="1"/>
</dbReference>
<evidence type="ECO:0000256" key="4">
    <source>
        <dbReference type="ARBA" id="ARBA00023277"/>
    </source>
</evidence>
<sequence length="1621" mass="176524">MKKILILLLVPQFLFAQNWIDKMQDPSQNFYEVQKEFNDYWENKTIEKGKGWKQFKRWENFMEQRVFPDGLQYPELLLEEYNKLQATNNQFNMLPPNVWEQVGPSNVPLESSGRKRGIGRVNTIAFHPTDANTIYVGAPAGGFWKSVNGGQTWQTSTDFLANLGVSDIAIHPANPDTIYIITGDRDGGDTYAYGLLKSYDGGTSWQMTGLSFDITQYYKGNRILIDPNNPNVLIVATSNGIYRSVDAGNTFVNTFSISLTSMEFHPTNSNVIYGGSNGSTSVYKSSDNGISWNQAGIGLPSQSDVVRACVGVTADNPSVVYALFGGNNNGFYGVYKSTDEGQTWSQQANSPNLLGWSTTGSDSDGQAWYDLAFEVSPQDENTLFVGGVNCWKSTDGGQSWNINTHWYGGGGSTYMHADEHMLKYNPLNNYVYSGNDGGLYVSTDNGNNWTDISDGLQITQFYSLGVSQTVQDKVITGAQDNGTFLKTATNWDAVIGGDGMECIIDYTNANIMYGALYYGDIRKSTNGGNSFSSIGPSNNGAWETPYELDRNNPEIMYIGYDELHKTTDGGNSWNIITNNETNGGKIDEIGMSKSNSNVIYFSDGPNIFTTINGGGSWVNVNNNLPYKTISYIIVHPNDANKVWVTLSGYTATEKVYKTIDGGNTWVNISGTLPNIPVNCIVLDESSNNENLYIGTDLGVFITDSTLTDWNMFNNNSLPNVIVNELEIQYQSNKLIAATYGRGLWNIDLQITSPPIADFSYNDSIFCNIPSDVSFFNNSYYSNAYSWDFGDGNTSTATNPIHTYTSFGTFTVSLVANGPLGTDSIVQQSIISVDPNNPCIITLPSSGAGVTQTACNGLLYDVGGPSGNYYDNNNSWITIAPQGSSQITLNFTSFDIEAPSSSTNCNWDYIEIFDGPDTSAISLGQFCNTLTGSPGTLISSGGALTVYLHADAGVNGTGFEANWTCVFPTTAPVTNFVLSDTISCNTTINFTDLSSNGPSTWLWDFGDGNTSNLQNPSYTYSNSGVYTIKLTTSNQYGNDSLTVTSHLNIIDLNLQTTGAVACDSSSLTLNALVTNGTVNWYSDAAATNLLDTGTSFITPVLNASTTYYAQSTYEFPILSGGPIDNNFGAGSYFQGDRYLIFDNYKSSTLKSVLVYAGSDGYRAIELRNSSNAVLSDTTVYIPFSPNGFRVNLNFVLPIQNNLQLGVNAANTDLYRTSSGAVFPYNISDVVSITGTDASAGYYYFFYDWEVQAASCVSAISSVDAVINNSISNTIIISCDTYTWNGITYTTSGVYTFASTNASGCDSTATLNLTINPSTTSSTDVTECDTYTWNGTVYTSSGTYTYNTTNSNVCDSTATLNLTINPSTTSTSNVIECDTYTWNGQTYSASGVYTNVTTNANGCDSTAALNLSINNSFTSNQSISICNGDSMLIGGNYYAVTGNYTDYLTTSYGCDSIFTTYLSFSDVAAQIYTQNNNLYSNVTSGMFPFSYLWSTGEITSSIIPVTSGTFWLLVTDAYNCTVDTAYFVIEDVNSIHENNIISGLNIFPNPTEGLVVINFKSIENGNFTISILNVLGEVIFEDRLIHFSGFYQKKINLDNFAKSVYLIRIETSVSTINKKLILR</sequence>
<evidence type="ECO:0000256" key="6">
    <source>
        <dbReference type="ARBA" id="ARBA00023326"/>
    </source>
</evidence>
<dbReference type="InterPro" id="IPR000859">
    <property type="entry name" value="CUB_dom"/>
</dbReference>
<dbReference type="SMART" id="SM00042">
    <property type="entry name" value="CUB"/>
    <property type="match status" value="1"/>
</dbReference>
<dbReference type="PANTHER" id="PTHR43739:SF2">
    <property type="entry name" value="OLIGOXYLOGLUCAN-REDUCING END-SPECIFIC XYLOGLUCANASE-RELATED"/>
    <property type="match status" value="1"/>
</dbReference>
<dbReference type="InterPro" id="IPR013783">
    <property type="entry name" value="Ig-like_fold"/>
</dbReference>
<reference evidence="10" key="1">
    <citation type="submission" date="2020-08" db="EMBL/GenBank/DDBJ databases">
        <title>Bridging the membrane lipid divide: bacteria of the FCB group superphylum have the potential to synthesize archaeal ether lipids.</title>
        <authorList>
            <person name="Villanueva L."/>
            <person name="von Meijenfeldt F.A.B."/>
            <person name="Westbye A.B."/>
            <person name="Yadav S."/>
            <person name="Hopmans E.C."/>
            <person name="Dutilh B.E."/>
            <person name="Sinninghe Damste J.S."/>
        </authorList>
    </citation>
    <scope>NUCLEOTIDE SEQUENCE</scope>
    <source>
        <strain evidence="10">NIOZ-UU157</strain>
    </source>
</reference>
<evidence type="ECO:0000256" key="2">
    <source>
        <dbReference type="ARBA" id="ARBA00022801"/>
    </source>
</evidence>
<dbReference type="NCBIfam" id="TIGR04183">
    <property type="entry name" value="Por_Secre_tail"/>
    <property type="match status" value="1"/>
</dbReference>
<gene>
    <name evidence="10" type="ORF">NIOZUU157_00047</name>
</gene>
<dbReference type="Pfam" id="PF18962">
    <property type="entry name" value="Por_Secre_tail"/>
    <property type="match status" value="1"/>
</dbReference>
<dbReference type="InterPro" id="IPR000601">
    <property type="entry name" value="PKD_dom"/>
</dbReference>
<dbReference type="SUPFAM" id="SSF49299">
    <property type="entry name" value="PKD domain"/>
    <property type="match status" value="2"/>
</dbReference>
<feature type="domain" description="PKD" evidence="9">
    <location>
        <begin position="783"/>
        <end position="829"/>
    </location>
</feature>
<dbReference type="InterPro" id="IPR035914">
    <property type="entry name" value="Sperma_CUB_dom_sf"/>
</dbReference>
<evidence type="ECO:0000256" key="5">
    <source>
        <dbReference type="ARBA" id="ARBA00023295"/>
    </source>
</evidence>
<dbReference type="SUPFAM" id="SSF110296">
    <property type="entry name" value="Oligoxyloglucan reducing end-specific cellobiohydrolase"/>
    <property type="match status" value="2"/>
</dbReference>
<dbReference type="GO" id="GO:0010411">
    <property type="term" value="P:xyloglucan metabolic process"/>
    <property type="evidence" value="ECO:0007669"/>
    <property type="project" value="TreeGrafter"/>
</dbReference>
<dbReference type="Gene3D" id="2.60.40.10">
    <property type="entry name" value="Immunoglobulins"/>
    <property type="match status" value="2"/>
</dbReference>
<name>A0A7S9STB6_9VIRU</name>
<keyword evidence="6" id="KW-0624">Polysaccharide degradation</keyword>
<dbReference type="InterPro" id="IPR015943">
    <property type="entry name" value="WD40/YVTN_repeat-like_dom_sf"/>
</dbReference>
<dbReference type="InterPro" id="IPR022409">
    <property type="entry name" value="PKD/Chitinase_dom"/>
</dbReference>
<dbReference type="InterPro" id="IPR052025">
    <property type="entry name" value="Xyloglucanase_GH74"/>
</dbReference>
<dbReference type="EMBL" id="MW030540">
    <property type="protein sequence ID" value="QPI16166.1"/>
    <property type="molecule type" value="Genomic_DNA"/>
</dbReference>
<dbReference type="Pfam" id="PF00431">
    <property type="entry name" value="CUB"/>
    <property type="match status" value="1"/>
</dbReference>
<accession>A0A7S9STB6</accession>
<dbReference type="InterPro" id="IPR035986">
    <property type="entry name" value="PKD_dom_sf"/>
</dbReference>
<dbReference type="PANTHER" id="PTHR43739">
    <property type="entry name" value="XYLOGLUCANASE (EUROFUNG)"/>
    <property type="match status" value="1"/>
</dbReference>
<dbReference type="PROSITE" id="PS01180">
    <property type="entry name" value="CUB"/>
    <property type="match status" value="1"/>
</dbReference>
<dbReference type="Gene3D" id="2.130.10.10">
    <property type="entry name" value="YVTN repeat-like/Quinoprotein amine dehydrogenase"/>
    <property type="match status" value="3"/>
</dbReference>
<feature type="domain" description="CUB" evidence="8">
    <location>
        <begin position="838"/>
        <end position="965"/>
    </location>
</feature>
<feature type="domain" description="PKD" evidence="9">
    <location>
        <begin position="970"/>
        <end position="1043"/>
    </location>
</feature>
<organism evidence="10">
    <name type="scientific">Virus NIOZ-UU157</name>
    <dbReference type="NCBI Taxonomy" id="2763269"/>
    <lineage>
        <taxon>Viruses</taxon>
    </lineage>
</organism>
<keyword evidence="1" id="KW-0732">Signal</keyword>
<dbReference type="FunFam" id="2.60.40.10:FF:000270">
    <property type="entry name" value="Cell surface protein"/>
    <property type="match status" value="1"/>
</dbReference>
<comment type="similarity">
    <text evidence="7">Belongs to the glycosyl hydrolase 74 family.</text>
</comment>
<evidence type="ECO:0000259" key="8">
    <source>
        <dbReference type="PROSITE" id="PS01180"/>
    </source>
</evidence>
<evidence type="ECO:0000256" key="1">
    <source>
        <dbReference type="ARBA" id="ARBA00022729"/>
    </source>
</evidence>
<dbReference type="PROSITE" id="PS50093">
    <property type="entry name" value="PKD"/>
    <property type="match status" value="2"/>
</dbReference>
<proteinExistence type="inferred from homology"/>
<evidence type="ECO:0000313" key="10">
    <source>
        <dbReference type="EMBL" id="QPI16166.1"/>
    </source>
</evidence>
<keyword evidence="5" id="KW-0326">Glycosidase</keyword>
<dbReference type="CDD" id="cd00146">
    <property type="entry name" value="PKD"/>
    <property type="match status" value="2"/>
</dbReference>
<dbReference type="Pfam" id="PF18911">
    <property type="entry name" value="PKD_4"/>
    <property type="match status" value="2"/>
</dbReference>
<keyword evidence="3" id="KW-1015">Disulfide bond</keyword>
<keyword evidence="2" id="KW-0378">Hydrolase</keyword>
<evidence type="ECO:0000256" key="3">
    <source>
        <dbReference type="ARBA" id="ARBA00023157"/>
    </source>
</evidence>
<evidence type="ECO:0000256" key="7">
    <source>
        <dbReference type="ARBA" id="ARBA00037986"/>
    </source>
</evidence>
<evidence type="ECO:0000259" key="9">
    <source>
        <dbReference type="PROSITE" id="PS50093"/>
    </source>
</evidence>
<dbReference type="InterPro" id="IPR044023">
    <property type="entry name" value="Ig_7"/>
</dbReference>
<dbReference type="CDD" id="cd15482">
    <property type="entry name" value="Sialidase_non-viral"/>
    <property type="match status" value="1"/>
</dbReference>
<dbReference type="GO" id="GO:0000272">
    <property type="term" value="P:polysaccharide catabolic process"/>
    <property type="evidence" value="ECO:0007669"/>
    <property type="project" value="UniProtKB-KW"/>
</dbReference>
<dbReference type="GO" id="GO:0016798">
    <property type="term" value="F:hydrolase activity, acting on glycosyl bonds"/>
    <property type="evidence" value="ECO:0007669"/>
    <property type="project" value="UniProtKB-KW"/>
</dbReference>
<dbReference type="Pfam" id="PF19081">
    <property type="entry name" value="Ig_7"/>
    <property type="match status" value="1"/>
</dbReference>
<evidence type="ECO:0008006" key="11">
    <source>
        <dbReference type="Google" id="ProtNLM"/>
    </source>
</evidence>